<sequence>LHHDSGARHIRGIGIASVNYATIILTYNEEGRRDIDGVGELFVVPNDLQLIENCEALSDDLERAHDKIDSLRGVCTRNATQLEELRRQRETETNDITTVVDSWNQITQQEASVMDSHCERLLSQLRSSEQMLSKQMSGLIAQMEKSAKEMEKTVNRAHEEAIAEYGNHTDNVLAAVVCFFFAQRAFITSSVHVVFTGIV</sequence>
<reference evidence="2" key="1">
    <citation type="submission" date="2016-06" db="UniProtKB">
        <authorList>
            <consortium name="WormBaseParasite"/>
        </authorList>
    </citation>
    <scope>IDENTIFICATION</scope>
</reference>
<dbReference type="SUPFAM" id="SSF69989">
    <property type="entry name" value="C-terminal domain of PLC-beta"/>
    <property type="match status" value="1"/>
</dbReference>
<protein>
    <submittedName>
        <fullName evidence="2">t-SNARE coiled-coil homology domain-containing protein</fullName>
    </submittedName>
</protein>
<dbReference type="WBParaSite" id="TCNE_0000500401-mRNA-1">
    <property type="protein sequence ID" value="TCNE_0000500401-mRNA-1"/>
    <property type="gene ID" value="TCNE_0000500401"/>
</dbReference>
<proteinExistence type="predicted"/>
<dbReference type="Proteomes" id="UP000050794">
    <property type="component" value="Unassembled WGS sequence"/>
</dbReference>
<dbReference type="AlphaFoldDB" id="A0A183U934"/>
<name>A0A183U934_TOXCA</name>
<accession>A0A183U934</accession>
<evidence type="ECO:0000313" key="2">
    <source>
        <dbReference type="WBParaSite" id="TCNE_0000500401-mRNA-1"/>
    </source>
</evidence>
<keyword evidence="1" id="KW-1185">Reference proteome</keyword>
<organism evidence="1 2">
    <name type="scientific">Toxocara canis</name>
    <name type="common">Canine roundworm</name>
    <dbReference type="NCBI Taxonomy" id="6265"/>
    <lineage>
        <taxon>Eukaryota</taxon>
        <taxon>Metazoa</taxon>
        <taxon>Ecdysozoa</taxon>
        <taxon>Nematoda</taxon>
        <taxon>Chromadorea</taxon>
        <taxon>Rhabditida</taxon>
        <taxon>Spirurina</taxon>
        <taxon>Ascaridomorpha</taxon>
        <taxon>Ascaridoidea</taxon>
        <taxon>Toxocaridae</taxon>
        <taxon>Toxocara</taxon>
    </lineage>
</organism>
<evidence type="ECO:0000313" key="1">
    <source>
        <dbReference type="Proteomes" id="UP000050794"/>
    </source>
</evidence>